<dbReference type="EMBL" id="BRPK01000011">
    <property type="protein sequence ID" value="GLB42428.1"/>
    <property type="molecule type" value="Genomic_DNA"/>
</dbReference>
<keyword evidence="3" id="KW-1185">Reference proteome</keyword>
<feature type="region of interest" description="Disordered" evidence="1">
    <location>
        <begin position="53"/>
        <end position="72"/>
    </location>
</feature>
<sequence length="72" mass="8179">MSELPRHPEDVQPPPLCVVCHDRVIKWQKLLQHCPLPAPLLLRPRLIDNDEDTDDMLLGDQADDVGTADEMI</sequence>
<evidence type="ECO:0000313" key="3">
    <source>
        <dbReference type="Proteomes" id="UP001063166"/>
    </source>
</evidence>
<protein>
    <submittedName>
        <fullName evidence="2">Uncharacterized protein</fullName>
    </submittedName>
</protein>
<evidence type="ECO:0000256" key="1">
    <source>
        <dbReference type="SAM" id="MobiDB-lite"/>
    </source>
</evidence>
<proteinExistence type="predicted"/>
<accession>A0A9P3UR93</accession>
<dbReference type="Proteomes" id="UP001063166">
    <property type="component" value="Unassembled WGS sequence"/>
</dbReference>
<name>A0A9P3UR93_LYOSH</name>
<comment type="caution">
    <text evidence="2">The sequence shown here is derived from an EMBL/GenBank/DDBJ whole genome shotgun (WGS) entry which is preliminary data.</text>
</comment>
<organism evidence="2 3">
    <name type="scientific">Lyophyllum shimeji</name>
    <name type="common">Hon-shimeji</name>
    <name type="synonym">Tricholoma shimeji</name>
    <dbReference type="NCBI Taxonomy" id="47721"/>
    <lineage>
        <taxon>Eukaryota</taxon>
        <taxon>Fungi</taxon>
        <taxon>Dikarya</taxon>
        <taxon>Basidiomycota</taxon>
        <taxon>Agaricomycotina</taxon>
        <taxon>Agaricomycetes</taxon>
        <taxon>Agaricomycetidae</taxon>
        <taxon>Agaricales</taxon>
        <taxon>Tricholomatineae</taxon>
        <taxon>Lyophyllaceae</taxon>
        <taxon>Lyophyllum</taxon>
    </lineage>
</organism>
<dbReference type="AlphaFoldDB" id="A0A9P3UR93"/>
<gene>
    <name evidence="2" type="ORF">LshimejAT787_1104430</name>
</gene>
<reference evidence="2" key="1">
    <citation type="submission" date="2022-07" db="EMBL/GenBank/DDBJ databases">
        <title>The genome of Lyophyllum shimeji provides insight into the initial evolution of ectomycorrhizal fungal genome.</title>
        <authorList>
            <person name="Kobayashi Y."/>
            <person name="Shibata T."/>
            <person name="Hirakawa H."/>
            <person name="Shigenobu S."/>
            <person name="Nishiyama T."/>
            <person name="Yamada A."/>
            <person name="Hasebe M."/>
            <person name="Kawaguchi M."/>
        </authorList>
    </citation>
    <scope>NUCLEOTIDE SEQUENCE</scope>
    <source>
        <strain evidence="2">AT787</strain>
    </source>
</reference>
<evidence type="ECO:0000313" key="2">
    <source>
        <dbReference type="EMBL" id="GLB42428.1"/>
    </source>
</evidence>